<keyword evidence="2" id="KW-1185">Reference proteome</keyword>
<evidence type="ECO:0000313" key="1">
    <source>
        <dbReference type="EMBL" id="KAJ8670194.1"/>
    </source>
</evidence>
<dbReference type="Proteomes" id="UP001239111">
    <property type="component" value="Chromosome 3"/>
</dbReference>
<organism evidence="1 2">
    <name type="scientific">Eretmocerus hayati</name>
    <dbReference type="NCBI Taxonomy" id="131215"/>
    <lineage>
        <taxon>Eukaryota</taxon>
        <taxon>Metazoa</taxon>
        <taxon>Ecdysozoa</taxon>
        <taxon>Arthropoda</taxon>
        <taxon>Hexapoda</taxon>
        <taxon>Insecta</taxon>
        <taxon>Pterygota</taxon>
        <taxon>Neoptera</taxon>
        <taxon>Endopterygota</taxon>
        <taxon>Hymenoptera</taxon>
        <taxon>Apocrita</taxon>
        <taxon>Proctotrupomorpha</taxon>
        <taxon>Chalcidoidea</taxon>
        <taxon>Aphelinidae</taxon>
        <taxon>Aphelininae</taxon>
        <taxon>Eretmocerus</taxon>
    </lineage>
</organism>
<dbReference type="EMBL" id="CM056743">
    <property type="protein sequence ID" value="KAJ8670194.1"/>
    <property type="molecule type" value="Genomic_DNA"/>
</dbReference>
<accession>A0ACC2NG27</accession>
<gene>
    <name evidence="1" type="ORF">QAD02_001453</name>
</gene>
<name>A0ACC2NG27_9HYME</name>
<evidence type="ECO:0000313" key="2">
    <source>
        <dbReference type="Proteomes" id="UP001239111"/>
    </source>
</evidence>
<reference evidence="1" key="1">
    <citation type="submission" date="2023-04" db="EMBL/GenBank/DDBJ databases">
        <title>A chromosome-level genome assembly of the parasitoid wasp Eretmocerus hayati.</title>
        <authorList>
            <person name="Zhong Y."/>
            <person name="Liu S."/>
            <person name="Liu Y."/>
        </authorList>
    </citation>
    <scope>NUCLEOTIDE SEQUENCE</scope>
    <source>
        <strain evidence="1">ZJU_SS_LIU_2023</strain>
    </source>
</reference>
<protein>
    <submittedName>
        <fullName evidence="1">Uncharacterized protein</fullName>
    </submittedName>
</protein>
<sequence length="134" mass="15303">MIVSAKIIEKNIQTTLPISVRSAEELKNRIQLSDLRDAKPLAERSRYDYDERNVATRGRVGRLSSETAYSLITNVQSRDRLSRVPSNSINLKNTDKLTEMCIGEMTNLYEHIKAYAQSMGKHVSKYVEQKTINV</sequence>
<proteinExistence type="predicted"/>
<comment type="caution">
    <text evidence="1">The sequence shown here is derived from an EMBL/GenBank/DDBJ whole genome shotgun (WGS) entry which is preliminary data.</text>
</comment>